<proteinExistence type="predicted"/>
<reference evidence="1 2" key="1">
    <citation type="submission" date="2016-10" db="EMBL/GenBank/DDBJ databases">
        <authorList>
            <person name="Varghese N."/>
            <person name="Submissions S."/>
        </authorList>
    </citation>
    <scope>NUCLEOTIDE SEQUENCE [LARGE SCALE GENOMIC DNA]</scope>
    <source>
        <strain evidence="1 2">ATCC 19403</strain>
    </source>
</reference>
<evidence type="ECO:0000313" key="2">
    <source>
        <dbReference type="Proteomes" id="UP000198970"/>
    </source>
</evidence>
<gene>
    <name evidence="1" type="ORF">SAMN02745906_0408</name>
</gene>
<protein>
    <submittedName>
        <fullName evidence="1">Uncharacterized protein</fullName>
    </submittedName>
</protein>
<dbReference type="Proteomes" id="UP000198970">
    <property type="component" value="Chromosome I"/>
</dbReference>
<sequence>MPFTKINQSFYRYEITYRILNWDKTEEIRTDSLDTDILYNKLNFWNKKRHMRDCERKVISKVIQDGRISRLQILNENFILIPRYICRVN</sequence>
<keyword evidence="2" id="KW-1185">Reference proteome</keyword>
<name>A0ABY1C2F2_9FIRM</name>
<accession>A0ABY1C2F2</accession>
<dbReference type="EMBL" id="LT630003">
    <property type="protein sequence ID" value="SET56701.1"/>
    <property type="molecule type" value="Genomic_DNA"/>
</dbReference>
<evidence type="ECO:0000313" key="1">
    <source>
        <dbReference type="EMBL" id="SET56701.1"/>
    </source>
</evidence>
<organism evidence="1 2">
    <name type="scientific">Lacrimispora sphenoides JCM 1415</name>
    <dbReference type="NCBI Taxonomy" id="1297793"/>
    <lineage>
        <taxon>Bacteria</taxon>
        <taxon>Bacillati</taxon>
        <taxon>Bacillota</taxon>
        <taxon>Clostridia</taxon>
        <taxon>Lachnospirales</taxon>
        <taxon>Lachnospiraceae</taxon>
        <taxon>Lacrimispora</taxon>
    </lineage>
</organism>
<dbReference type="RefSeq" id="WP_054789692.1">
    <property type="nucleotide sequence ID" value="NZ_LT630003.1"/>
</dbReference>